<protein>
    <submittedName>
        <fullName evidence="1">Transposon protein</fullName>
    </submittedName>
</protein>
<dbReference type="EMBL" id="GBRH01217839">
    <property type="protein sequence ID" value="JAD80056.1"/>
    <property type="molecule type" value="Transcribed_RNA"/>
</dbReference>
<name>A0A0A9CWW0_ARUDO</name>
<proteinExistence type="predicted"/>
<dbReference type="AlphaFoldDB" id="A0A0A9CWW0"/>
<reference evidence="1" key="2">
    <citation type="journal article" date="2015" name="Data Brief">
        <title>Shoot transcriptome of the giant reed, Arundo donax.</title>
        <authorList>
            <person name="Barrero R.A."/>
            <person name="Guerrero F.D."/>
            <person name="Moolhuijzen P."/>
            <person name="Goolsby J.A."/>
            <person name="Tidwell J."/>
            <person name="Bellgard S.E."/>
            <person name="Bellgard M.I."/>
        </authorList>
    </citation>
    <scope>NUCLEOTIDE SEQUENCE</scope>
    <source>
        <tissue evidence="1">Shoot tissue taken approximately 20 cm above the soil surface</tissue>
    </source>
</reference>
<organism evidence="1">
    <name type="scientific">Arundo donax</name>
    <name type="common">Giant reed</name>
    <name type="synonym">Donax arundinaceus</name>
    <dbReference type="NCBI Taxonomy" id="35708"/>
    <lineage>
        <taxon>Eukaryota</taxon>
        <taxon>Viridiplantae</taxon>
        <taxon>Streptophyta</taxon>
        <taxon>Embryophyta</taxon>
        <taxon>Tracheophyta</taxon>
        <taxon>Spermatophyta</taxon>
        <taxon>Magnoliopsida</taxon>
        <taxon>Liliopsida</taxon>
        <taxon>Poales</taxon>
        <taxon>Poaceae</taxon>
        <taxon>PACMAD clade</taxon>
        <taxon>Arundinoideae</taxon>
        <taxon>Arundineae</taxon>
        <taxon>Arundo</taxon>
    </lineage>
</organism>
<reference evidence="1" key="1">
    <citation type="submission" date="2014-09" db="EMBL/GenBank/DDBJ databases">
        <authorList>
            <person name="Magalhaes I.L.F."/>
            <person name="Oliveira U."/>
            <person name="Santos F.R."/>
            <person name="Vidigal T.H.D.A."/>
            <person name="Brescovit A.D."/>
            <person name="Santos A.J."/>
        </authorList>
    </citation>
    <scope>NUCLEOTIDE SEQUENCE</scope>
    <source>
        <tissue evidence="1">Shoot tissue taken approximately 20 cm above the soil surface</tissue>
    </source>
</reference>
<sequence>MGNRISTMDISQMHNMTGGGMWPTILCPHLSEINSYLFITHLAVYRLYTFIASRNPKRSSGYDKSILWS</sequence>
<accession>A0A0A9CWW0</accession>
<evidence type="ECO:0000313" key="1">
    <source>
        <dbReference type="EMBL" id="JAD80056.1"/>
    </source>
</evidence>